<name>A0A023W5C2_9CAUD</name>
<dbReference type="Proteomes" id="UP000024442">
    <property type="component" value="Segment"/>
</dbReference>
<dbReference type="RefSeq" id="YP_009032405.1">
    <property type="nucleotide sequence ID" value="NC_024147.1"/>
</dbReference>
<evidence type="ECO:0000313" key="2">
    <source>
        <dbReference type="Proteomes" id="UP000024442"/>
    </source>
</evidence>
<reference evidence="1 2" key="1">
    <citation type="submission" date="2014-02" db="EMBL/GenBank/DDBJ databases">
        <authorList>
            <person name="Cornely K.A."/>
            <person name="Jancevski A.V."/>
            <person name="Rogers S.R."/>
            <person name="Scola S.E."/>
            <person name="Pinches R.S."/>
            <person name="Perri C.M."/>
            <person name="Brown M.S."/>
            <person name="Cavedon W.D."/>
            <person name="Dubois H.M."/>
            <person name="Fernando M.A."/>
            <person name="Austriaco N."/>
            <person name="Bradley K.W."/>
            <person name="Clarke D.Q."/>
            <person name="Lewis M.F."/>
            <person name="Barker L.P."/>
            <person name="Bailey C."/>
            <person name="Asai D.J."/>
            <person name="Garber M.L."/>
            <person name="Bowman C.A."/>
            <person name="Russell D.A."/>
            <person name="Pope W.H."/>
            <person name="Jacobs-Sera D."/>
            <person name="Hendrix R.W."/>
            <person name="Hatfull G.F."/>
        </authorList>
    </citation>
    <scope>NUCLEOTIDE SEQUENCE [LARGE SCALE GENOMIC DNA]</scope>
</reference>
<evidence type="ECO:0000313" key="1">
    <source>
        <dbReference type="EMBL" id="AHY26835.1"/>
    </source>
</evidence>
<accession>A0A023W5C2</accession>
<organism evidence="1 2">
    <name type="scientific">Mycobacterium phage ZoeJ</name>
    <dbReference type="NCBI Taxonomy" id="1486427"/>
    <lineage>
        <taxon>Viruses</taxon>
        <taxon>Duplodnaviria</taxon>
        <taxon>Heunggongvirae</taxon>
        <taxon>Uroviricota</taxon>
        <taxon>Caudoviricetes</taxon>
        <taxon>Weiservirinae</taxon>
        <taxon>Timquatrovirus</taxon>
        <taxon>Timquatrovirus zoeJ</taxon>
    </lineage>
</organism>
<dbReference type="EMBL" id="KJ510412">
    <property type="protein sequence ID" value="AHY26835.1"/>
    <property type="molecule type" value="Genomic_DNA"/>
</dbReference>
<gene>
    <name evidence="1" type="primary">11</name>
    <name evidence="1" type="ORF">PBI_ZOEJ_11</name>
</gene>
<evidence type="ECO:0008006" key="3">
    <source>
        <dbReference type="Google" id="ProtNLM"/>
    </source>
</evidence>
<dbReference type="OrthoDB" id="17507at10239"/>
<protein>
    <recommendedName>
        <fullName evidence="3">Head-to-tail stopper</fullName>
    </recommendedName>
</protein>
<sequence>MFPTPHKVVHVDRVKVGENAMGQAITEPRTRTRWVTSLRPRVNESGTTAALADRVITEYTMATPEADWTHGDQVTDARGRKFTVHGDVEDYNLGPFGFTPGYRVTLRRVNDGAQTAGHA</sequence>
<keyword evidence="2" id="KW-1185">Reference proteome</keyword>
<dbReference type="KEGG" id="vg:19488108"/>
<dbReference type="GeneID" id="19488108"/>
<proteinExistence type="predicted"/>